<evidence type="ECO:0000259" key="10">
    <source>
        <dbReference type="PROSITE" id="PS51671"/>
    </source>
</evidence>
<sequence>MKSKYKIGFLGMGTVAQGVWRHLEENHSEMSRRLGADYELSLACVRSIAKKRGVDIPAEKLTENPDDVVLNPEIDIVCELMGGVDEAFKLVKKAIELGKIVITANKAMLCEKGAEIFGLLAKNPKSQIFFEASVAGGIPIIKSLREGLVANNFSLIYGILNGTCNYILTRMERENASYDAVLADARRLGYVEADESLDIDGIDSAHKAAVLAYLAYGRWVKLSEMIVTGIRDIRLEDMIWAREFNYRIKLLASIKSDTAAKKISVAVYPALLSLSDVVANVNEVFNAVALEGDLVGRTVHIGRGAGQNATASAVISDIADAFKALNSNSQYVPHSVQNGVEMMPLKDIESSFYIRLAVKDATGTLAKIASIFASCNVSIELLEQKKHENADEAWLILTTHKTSEFAIQQACSALESSEQVLEKPFVLRIFENSPS</sequence>
<evidence type="ECO:0000313" key="11">
    <source>
        <dbReference type="EMBL" id="MDX8415931.1"/>
    </source>
</evidence>
<dbReference type="SUPFAM" id="SSF55021">
    <property type="entry name" value="ACT-like"/>
    <property type="match status" value="1"/>
</dbReference>
<keyword evidence="8" id="KW-0560">Oxidoreductase</keyword>
<dbReference type="EC" id="1.1.1.3" evidence="4"/>
<dbReference type="Gene3D" id="3.30.360.10">
    <property type="entry name" value="Dihydrodipicolinate Reductase, domain 2"/>
    <property type="match status" value="1"/>
</dbReference>
<protein>
    <recommendedName>
        <fullName evidence="5">Homoserine dehydrogenase</fullName>
        <ecNumber evidence="4">1.1.1.3</ecNumber>
    </recommendedName>
</protein>
<dbReference type="InterPro" id="IPR002912">
    <property type="entry name" value="ACT_dom"/>
</dbReference>
<evidence type="ECO:0000256" key="2">
    <source>
        <dbReference type="ARBA" id="ARBA00005062"/>
    </source>
</evidence>
<keyword evidence="9" id="KW-0486">Methionine biosynthesis</keyword>
<dbReference type="PANTHER" id="PTHR43331">
    <property type="entry name" value="HOMOSERINE DEHYDROGENASE"/>
    <property type="match status" value="1"/>
</dbReference>
<dbReference type="EMBL" id="JALBUT010000007">
    <property type="protein sequence ID" value="MDX8415931.1"/>
    <property type="molecule type" value="Genomic_DNA"/>
</dbReference>
<name>A0ABU4WIT7_9BACT</name>
<dbReference type="PIRSF" id="PIRSF000098">
    <property type="entry name" value="Homoser_dehydrog"/>
    <property type="match status" value="1"/>
</dbReference>
<dbReference type="InterPro" id="IPR045865">
    <property type="entry name" value="ACT-like_dom_sf"/>
</dbReference>
<organism evidence="11 12">
    <name type="scientific">Intestinicryptomonas porci</name>
    <dbReference type="NCBI Taxonomy" id="2926320"/>
    <lineage>
        <taxon>Bacteria</taxon>
        <taxon>Pseudomonadati</taxon>
        <taxon>Verrucomicrobiota</taxon>
        <taxon>Opitutia</taxon>
        <taxon>Opitutales</taxon>
        <taxon>Intestinicryptomonaceae</taxon>
        <taxon>Intestinicryptomonas</taxon>
    </lineage>
</organism>
<evidence type="ECO:0000313" key="12">
    <source>
        <dbReference type="Proteomes" id="UP001275932"/>
    </source>
</evidence>
<dbReference type="InterPro" id="IPR005106">
    <property type="entry name" value="Asp/hSer_DH_NAD-bd"/>
</dbReference>
<evidence type="ECO:0000256" key="6">
    <source>
        <dbReference type="ARBA" id="ARBA00022605"/>
    </source>
</evidence>
<evidence type="ECO:0000256" key="9">
    <source>
        <dbReference type="ARBA" id="ARBA00023167"/>
    </source>
</evidence>
<dbReference type="Gene3D" id="3.40.50.720">
    <property type="entry name" value="NAD(P)-binding Rossmann-like Domain"/>
    <property type="match status" value="1"/>
</dbReference>
<comment type="pathway">
    <text evidence="2">Amino-acid biosynthesis; L-methionine biosynthesis via de novo pathway; L-homoserine from L-aspartate: step 3/3.</text>
</comment>
<evidence type="ECO:0000256" key="8">
    <source>
        <dbReference type="ARBA" id="ARBA00023002"/>
    </source>
</evidence>
<dbReference type="PROSITE" id="PS51671">
    <property type="entry name" value="ACT"/>
    <property type="match status" value="1"/>
</dbReference>
<keyword evidence="7" id="KW-0791">Threonine biosynthesis</keyword>
<dbReference type="InterPro" id="IPR036291">
    <property type="entry name" value="NAD(P)-bd_dom_sf"/>
</dbReference>
<keyword evidence="12" id="KW-1185">Reference proteome</keyword>
<dbReference type="InterPro" id="IPR016204">
    <property type="entry name" value="HDH"/>
</dbReference>
<dbReference type="SUPFAM" id="SSF51735">
    <property type="entry name" value="NAD(P)-binding Rossmann-fold domains"/>
    <property type="match status" value="1"/>
</dbReference>
<reference evidence="11 12" key="1">
    <citation type="submission" date="2022-03" db="EMBL/GenBank/DDBJ databases">
        <title>Novel taxa within the pig intestine.</title>
        <authorList>
            <person name="Wylensek D."/>
            <person name="Bishof K."/>
            <person name="Afrizal A."/>
            <person name="Clavel T."/>
        </authorList>
    </citation>
    <scope>NUCLEOTIDE SEQUENCE [LARGE SCALE GENOMIC DNA]</scope>
    <source>
        <strain evidence="11 12">CLA-KB-P66</strain>
    </source>
</reference>
<dbReference type="PANTHER" id="PTHR43331:SF1">
    <property type="entry name" value="HOMOSERINE DEHYDROGENASE"/>
    <property type="match status" value="1"/>
</dbReference>
<accession>A0ABU4WIT7</accession>
<evidence type="ECO:0000256" key="3">
    <source>
        <dbReference type="ARBA" id="ARBA00006753"/>
    </source>
</evidence>
<evidence type="ECO:0000256" key="7">
    <source>
        <dbReference type="ARBA" id="ARBA00022697"/>
    </source>
</evidence>
<dbReference type="CDD" id="cd04881">
    <property type="entry name" value="ACT_HSDH-Hom"/>
    <property type="match status" value="1"/>
</dbReference>
<keyword evidence="6" id="KW-0028">Amino-acid biosynthesis</keyword>
<evidence type="ECO:0000256" key="1">
    <source>
        <dbReference type="ARBA" id="ARBA00005056"/>
    </source>
</evidence>
<dbReference type="RefSeq" id="WP_370397384.1">
    <property type="nucleotide sequence ID" value="NZ_JALBUT010000007.1"/>
</dbReference>
<dbReference type="SUPFAM" id="SSF55347">
    <property type="entry name" value="Glyceraldehyde-3-phosphate dehydrogenase-like, C-terminal domain"/>
    <property type="match status" value="1"/>
</dbReference>
<dbReference type="Proteomes" id="UP001275932">
    <property type="component" value="Unassembled WGS sequence"/>
</dbReference>
<comment type="caution">
    <text evidence="11">The sequence shown here is derived from an EMBL/GenBank/DDBJ whole genome shotgun (WGS) entry which is preliminary data.</text>
</comment>
<comment type="similarity">
    <text evidence="3">Belongs to the homoserine dehydrogenase family.</text>
</comment>
<feature type="domain" description="ACT" evidence="10">
    <location>
        <begin position="353"/>
        <end position="428"/>
    </location>
</feature>
<evidence type="ECO:0000256" key="4">
    <source>
        <dbReference type="ARBA" id="ARBA00013213"/>
    </source>
</evidence>
<dbReference type="InterPro" id="IPR001342">
    <property type="entry name" value="HDH_cat"/>
</dbReference>
<comment type="pathway">
    <text evidence="1">Amino-acid biosynthesis; L-threonine biosynthesis; L-threonine from L-aspartate: step 3/5.</text>
</comment>
<evidence type="ECO:0000256" key="5">
    <source>
        <dbReference type="ARBA" id="ARBA00013376"/>
    </source>
</evidence>
<gene>
    <name evidence="11" type="ORF">MOX91_07055</name>
</gene>
<dbReference type="Gene3D" id="3.30.70.260">
    <property type="match status" value="1"/>
</dbReference>
<dbReference type="NCBIfam" id="NF004976">
    <property type="entry name" value="PRK06349.1"/>
    <property type="match status" value="1"/>
</dbReference>
<proteinExistence type="inferred from homology"/>
<dbReference type="Pfam" id="PF03447">
    <property type="entry name" value="NAD_binding_3"/>
    <property type="match status" value="1"/>
</dbReference>
<dbReference type="Pfam" id="PF00742">
    <property type="entry name" value="Homoserine_dh"/>
    <property type="match status" value="1"/>
</dbReference>